<reference evidence="3" key="1">
    <citation type="submission" date="2019-12" db="EMBL/GenBank/DDBJ databases">
        <title>High-Quality draft genome sequences of three cyanobacteria isolated from the limestone walls of the Old Cathedral of Coimbra.</title>
        <authorList>
            <person name="Tiago I."/>
            <person name="Soares F."/>
            <person name="Portugal A."/>
        </authorList>
    </citation>
    <scope>NUCLEOTIDE SEQUENCE</scope>
    <source>
        <strain evidence="3">A</strain>
    </source>
</reference>
<accession>A0A8J7Z2J0</accession>
<dbReference type="RefSeq" id="WP_162422517.1">
    <property type="nucleotide sequence ID" value="NZ_WVIE01000006.1"/>
</dbReference>
<dbReference type="Gene3D" id="3.40.50.1460">
    <property type="match status" value="1"/>
</dbReference>
<dbReference type="InterPro" id="IPR050452">
    <property type="entry name" value="Metacaspase"/>
</dbReference>
<dbReference type="EMBL" id="WVIE01000006">
    <property type="protein sequence ID" value="NDJ16996.1"/>
    <property type="molecule type" value="Genomic_DNA"/>
</dbReference>
<evidence type="ECO:0000256" key="1">
    <source>
        <dbReference type="SAM" id="MobiDB-lite"/>
    </source>
</evidence>
<evidence type="ECO:0000259" key="2">
    <source>
        <dbReference type="Pfam" id="PF26309"/>
    </source>
</evidence>
<dbReference type="Proteomes" id="UP000646053">
    <property type="component" value="Unassembled WGS sequence"/>
</dbReference>
<sequence length="861" mass="92689">MPPVGVGASRFAFALETGRAKLWVLLIGVNHYDDETLPTLRYAALDCQGLGEALTAATQAFPQKEFLIHHDLVSNKPTLDAVQASLQRLVTEAKAEDTILTYFSGHGIVDPASHQTVLCLANTQKQNAPSTGLCLQNMLQQLGDCSAHSQIVWLDACHSGNITLQGAKGQAVDPALLNPTPQLLDLLRQRAAKSRGFYALLSCDQGQQSWEFPDLGHGVFSYYLMRGLRGEAADAHGVIDADGLYRYVYHQTLQYVEQTNQQLRLVNQQKRNKGDSQFHSEYSLQTPKRIVEGVGETILGLKPKTTQFWQERQALLINGLTHYPLSMAFADVLHHNGSFDLECFPPADRPSFDCSWLEVRTAIARFLQSDPALPKPQISAGMQQIATRLLYLRGSIATSADGDSWLVLGDGVQISRAWLRQELRRSPTAQQIVILDCPGAVGLEDWLEDLKIASDYGQCILACASPLDEPELFAQVLLEALIAANPRTGLSIASLLAKLQTNLDGLGLMCHLWLSGTQGLIEVLPSTLGIDGSSTPPERESAAPLEVTAALLEMPKAPAQPLLEIGTPAIEIAETTLPVSDLAERLTPILLSLVGPVAPLVMAQAAAQADDPQGLIEELLLLVPAAQRATFEQQAQFAIQQAARSRIAEPSESSPEPLADASGSPTHPSPALSHPSSEHTPPHESAPDIVLSAESLAIVESVLLDVVGPITPVLLSHLPPHISSVAGLVATLSDYLSPQQCAVVEQRLSAAVPTATPPTVSQPPALVESLNPPSEGHGRGIADSRDRQGIDEKFIQTCEYELTLVIGPIAKWMVTGQREAIRACPTGTASWSSEAFVEALASSIPDARKAAEFRQRVLKSA</sequence>
<feature type="region of interest" description="Disordered" evidence="1">
    <location>
        <begin position="754"/>
        <end position="786"/>
    </location>
</feature>
<feature type="compositionally biased region" description="Basic and acidic residues" evidence="1">
    <location>
        <begin position="776"/>
        <end position="786"/>
    </location>
</feature>
<dbReference type="PANTHER" id="PTHR48104:SF30">
    <property type="entry name" value="METACASPASE-1"/>
    <property type="match status" value="1"/>
</dbReference>
<gene>
    <name evidence="3" type="ORF">GS601_06785</name>
</gene>
<keyword evidence="4" id="KW-1185">Reference proteome</keyword>
<evidence type="ECO:0000313" key="3">
    <source>
        <dbReference type="EMBL" id="NDJ16996.1"/>
    </source>
</evidence>
<dbReference type="InterPro" id="IPR058395">
    <property type="entry name" value="DUF8082"/>
</dbReference>
<evidence type="ECO:0000313" key="4">
    <source>
        <dbReference type="Proteomes" id="UP000646053"/>
    </source>
</evidence>
<feature type="compositionally biased region" description="Basic and acidic residues" evidence="1">
    <location>
        <begin position="676"/>
        <end position="686"/>
    </location>
</feature>
<proteinExistence type="predicted"/>
<feature type="region of interest" description="Disordered" evidence="1">
    <location>
        <begin position="642"/>
        <end position="686"/>
    </location>
</feature>
<protein>
    <submittedName>
        <fullName evidence="3">Peptidase C14</fullName>
    </submittedName>
</protein>
<dbReference type="GO" id="GO:0005737">
    <property type="term" value="C:cytoplasm"/>
    <property type="evidence" value="ECO:0007669"/>
    <property type="project" value="TreeGrafter"/>
</dbReference>
<dbReference type="PANTHER" id="PTHR48104">
    <property type="entry name" value="METACASPASE-4"/>
    <property type="match status" value="1"/>
</dbReference>
<feature type="domain" description="DUF8082" evidence="2">
    <location>
        <begin position="793"/>
        <end position="859"/>
    </location>
</feature>
<dbReference type="AlphaFoldDB" id="A0A8J7Z2J0"/>
<dbReference type="Pfam" id="PF26309">
    <property type="entry name" value="DUF8082"/>
    <property type="match status" value="1"/>
</dbReference>
<comment type="caution">
    <text evidence="3">The sequence shown here is derived from an EMBL/GenBank/DDBJ whole genome shotgun (WGS) entry which is preliminary data.</text>
</comment>
<dbReference type="GO" id="GO:0006508">
    <property type="term" value="P:proteolysis"/>
    <property type="evidence" value="ECO:0007669"/>
    <property type="project" value="TreeGrafter"/>
</dbReference>
<dbReference type="GO" id="GO:0004197">
    <property type="term" value="F:cysteine-type endopeptidase activity"/>
    <property type="evidence" value="ECO:0007669"/>
    <property type="project" value="TreeGrafter"/>
</dbReference>
<name>A0A8J7Z2J0_9CYAN</name>
<organism evidence="3 4">
    <name type="scientific">Myxacorys almedinensis A</name>
    <dbReference type="NCBI Taxonomy" id="2690445"/>
    <lineage>
        <taxon>Bacteria</taxon>
        <taxon>Bacillati</taxon>
        <taxon>Cyanobacteriota</taxon>
        <taxon>Cyanophyceae</taxon>
        <taxon>Leptolyngbyales</taxon>
        <taxon>Leptolyngbyaceae</taxon>
        <taxon>Myxacorys</taxon>
        <taxon>Myxacorys almedinensis</taxon>
    </lineage>
</organism>